<evidence type="ECO:0000313" key="6">
    <source>
        <dbReference type="EMBL" id="EFQ26872.1"/>
    </source>
</evidence>
<dbReference type="SUPFAM" id="SSF103473">
    <property type="entry name" value="MFS general substrate transporter"/>
    <property type="match status" value="1"/>
</dbReference>
<dbReference type="Pfam" id="PF00083">
    <property type="entry name" value="Sugar_tr"/>
    <property type="match status" value="1"/>
</dbReference>
<feature type="transmembrane region" description="Helical" evidence="5">
    <location>
        <begin position="40"/>
        <end position="59"/>
    </location>
</feature>
<dbReference type="InterPro" id="IPR050360">
    <property type="entry name" value="MFS_Sugar_Transporters"/>
</dbReference>
<keyword evidence="4 5" id="KW-0472">Membrane</keyword>
<comment type="subcellular location">
    <subcellularLocation>
        <location evidence="1">Membrane</location>
        <topology evidence="1">Multi-pass membrane protein</topology>
    </subcellularLocation>
</comment>
<dbReference type="PANTHER" id="PTHR48022">
    <property type="entry name" value="PLASTIDIC GLUCOSE TRANSPORTER 4"/>
    <property type="match status" value="1"/>
</dbReference>
<dbReference type="GO" id="GO:0016020">
    <property type="term" value="C:membrane"/>
    <property type="evidence" value="ECO:0007669"/>
    <property type="project" value="UniProtKB-SubCell"/>
</dbReference>
<dbReference type="eggNOG" id="KOG0254">
    <property type="taxonomic scope" value="Eukaryota"/>
</dbReference>
<name>E3Q8K1_COLGM</name>
<feature type="transmembrane region" description="Helical" evidence="5">
    <location>
        <begin position="130"/>
        <end position="150"/>
    </location>
</feature>
<evidence type="ECO:0000313" key="7">
    <source>
        <dbReference type="Proteomes" id="UP000008782"/>
    </source>
</evidence>
<evidence type="ECO:0000256" key="3">
    <source>
        <dbReference type="ARBA" id="ARBA00022989"/>
    </source>
</evidence>
<dbReference type="InterPro" id="IPR005828">
    <property type="entry name" value="MFS_sugar_transport-like"/>
</dbReference>
<feature type="transmembrane region" description="Helical" evidence="5">
    <location>
        <begin position="204"/>
        <end position="223"/>
    </location>
</feature>
<dbReference type="VEuPathDB" id="FungiDB:GLRG_02043"/>
<gene>
    <name evidence="6" type="ORF">GLRG_02043</name>
</gene>
<dbReference type="InterPro" id="IPR036259">
    <property type="entry name" value="MFS_trans_sf"/>
</dbReference>
<dbReference type="GeneID" id="24407408"/>
<evidence type="ECO:0000256" key="2">
    <source>
        <dbReference type="ARBA" id="ARBA00022692"/>
    </source>
</evidence>
<protein>
    <submittedName>
        <fullName evidence="6">Lactose permease</fullName>
    </submittedName>
</protein>
<proteinExistence type="predicted"/>
<sequence>MGFLKPSTTEKSKPDAQAVGSDLLAVLPEIPTPWYRTKHLLLLNLILLIPVLSSAAVGFDGLLICHHAGGDESSALVDYEIRQIKENIRLKTEAAKESSYPVSYYVNLVLNIVGITATKDQGLINGLLQLFNWIAAVFAGVMMTILTSVFSRTKDERASYAVAAFIFIYYFFHDIAWTPLLMAYPVEIFPFCNPIGLATLGWKYYIVFCILLTLLLFLIWLPFPETKGRTLQQIAEIFDGKNHRLGACGIGEGKADDAKVQEVEDYADTEA</sequence>
<keyword evidence="2 5" id="KW-0812">Transmembrane</keyword>
<accession>E3Q8K1</accession>
<dbReference type="AlphaFoldDB" id="E3Q8K1"/>
<dbReference type="GO" id="GO:0005351">
    <property type="term" value="F:carbohydrate:proton symporter activity"/>
    <property type="evidence" value="ECO:0007669"/>
    <property type="project" value="TreeGrafter"/>
</dbReference>
<dbReference type="RefSeq" id="XP_008090892.1">
    <property type="nucleotide sequence ID" value="XM_008092701.1"/>
</dbReference>
<dbReference type="HOGENOM" id="CLU_1073979_0_0_1"/>
<dbReference type="OrthoDB" id="6133115at2759"/>
<evidence type="ECO:0000256" key="1">
    <source>
        <dbReference type="ARBA" id="ARBA00004141"/>
    </source>
</evidence>
<dbReference type="Proteomes" id="UP000008782">
    <property type="component" value="Unassembled WGS sequence"/>
</dbReference>
<reference evidence="7" key="1">
    <citation type="journal article" date="2012" name="Nat. Genet.">
        <title>Lifestyle transitions in plant pathogenic Colletotrichum fungi deciphered by genome and transcriptome analyses.</title>
        <authorList>
            <person name="O'Connell R.J."/>
            <person name="Thon M.R."/>
            <person name="Hacquard S."/>
            <person name="Amyotte S.G."/>
            <person name="Kleemann J."/>
            <person name="Torres M.F."/>
            <person name="Damm U."/>
            <person name="Buiate E.A."/>
            <person name="Epstein L."/>
            <person name="Alkan N."/>
            <person name="Altmueller J."/>
            <person name="Alvarado-Balderrama L."/>
            <person name="Bauser C.A."/>
            <person name="Becker C."/>
            <person name="Birren B.W."/>
            <person name="Chen Z."/>
            <person name="Choi J."/>
            <person name="Crouch J.A."/>
            <person name="Duvick J.P."/>
            <person name="Farman M.A."/>
            <person name="Gan P."/>
            <person name="Heiman D."/>
            <person name="Henrissat B."/>
            <person name="Howard R.J."/>
            <person name="Kabbage M."/>
            <person name="Koch C."/>
            <person name="Kracher B."/>
            <person name="Kubo Y."/>
            <person name="Law A.D."/>
            <person name="Lebrun M.-H."/>
            <person name="Lee Y.-H."/>
            <person name="Miyara I."/>
            <person name="Moore N."/>
            <person name="Neumann U."/>
            <person name="Nordstroem K."/>
            <person name="Panaccione D.G."/>
            <person name="Panstruga R."/>
            <person name="Place M."/>
            <person name="Proctor R.H."/>
            <person name="Prusky D."/>
            <person name="Rech G."/>
            <person name="Reinhardt R."/>
            <person name="Rollins J.A."/>
            <person name="Rounsley S."/>
            <person name="Schardl C.L."/>
            <person name="Schwartz D.C."/>
            <person name="Shenoy N."/>
            <person name="Shirasu K."/>
            <person name="Sikhakolli U.R."/>
            <person name="Stueber K."/>
            <person name="Sukno S.A."/>
            <person name="Sweigard J.A."/>
            <person name="Takano Y."/>
            <person name="Takahara H."/>
            <person name="Trail F."/>
            <person name="van der Does H.C."/>
            <person name="Voll L.M."/>
            <person name="Will I."/>
            <person name="Young S."/>
            <person name="Zeng Q."/>
            <person name="Zhang J."/>
            <person name="Zhou S."/>
            <person name="Dickman M.B."/>
            <person name="Schulze-Lefert P."/>
            <person name="Ver Loren van Themaat E."/>
            <person name="Ma L.-J."/>
            <person name="Vaillancourt L.J."/>
        </authorList>
    </citation>
    <scope>NUCLEOTIDE SEQUENCE [LARGE SCALE GENOMIC DNA]</scope>
    <source>
        <strain evidence="7">M1.001 / M2 / FGSC 10212</strain>
    </source>
</reference>
<dbReference type="EMBL" id="GG697336">
    <property type="protein sequence ID" value="EFQ26872.1"/>
    <property type="molecule type" value="Genomic_DNA"/>
</dbReference>
<dbReference type="Gene3D" id="1.20.1250.20">
    <property type="entry name" value="MFS general substrate transporter like domains"/>
    <property type="match status" value="1"/>
</dbReference>
<feature type="transmembrane region" description="Helical" evidence="5">
    <location>
        <begin position="162"/>
        <end position="184"/>
    </location>
</feature>
<keyword evidence="7" id="KW-1185">Reference proteome</keyword>
<keyword evidence="3 5" id="KW-1133">Transmembrane helix</keyword>
<evidence type="ECO:0000256" key="5">
    <source>
        <dbReference type="SAM" id="Phobius"/>
    </source>
</evidence>
<evidence type="ECO:0000256" key="4">
    <source>
        <dbReference type="ARBA" id="ARBA00023136"/>
    </source>
</evidence>
<organism evidence="7">
    <name type="scientific">Colletotrichum graminicola (strain M1.001 / M2 / FGSC 10212)</name>
    <name type="common">Maize anthracnose fungus</name>
    <name type="synonym">Glomerella graminicola</name>
    <dbReference type="NCBI Taxonomy" id="645133"/>
    <lineage>
        <taxon>Eukaryota</taxon>
        <taxon>Fungi</taxon>
        <taxon>Dikarya</taxon>
        <taxon>Ascomycota</taxon>
        <taxon>Pezizomycotina</taxon>
        <taxon>Sordariomycetes</taxon>
        <taxon>Hypocreomycetidae</taxon>
        <taxon>Glomerellales</taxon>
        <taxon>Glomerellaceae</taxon>
        <taxon>Colletotrichum</taxon>
        <taxon>Colletotrichum graminicola species complex</taxon>
    </lineage>
</organism>
<dbReference type="PANTHER" id="PTHR48022:SF64">
    <property type="entry name" value="MAJOR FACILITATOR SUPERFAMILY (MFS) PROFILE DOMAIN-CONTAINING PROTEIN"/>
    <property type="match status" value="1"/>
</dbReference>